<evidence type="ECO:0000313" key="11">
    <source>
        <dbReference type="EMBL" id="JAV96537.1"/>
    </source>
</evidence>
<reference evidence="11" key="1">
    <citation type="journal article" date="2016" name="Sci. Rep.">
        <title>Molecular characterization of firefly nuptial gifts: a multi-omics approach sheds light on postcopulatory sexual selection.</title>
        <authorList>
            <person name="Al-Wathiqui N."/>
            <person name="Fallon T.R."/>
            <person name="South A."/>
            <person name="Weng J.K."/>
            <person name="Lewis S.M."/>
        </authorList>
    </citation>
    <scope>NUCLEOTIDE SEQUENCE</scope>
</reference>
<accession>A0A1Y1NL74</accession>
<dbReference type="GO" id="GO:0002039">
    <property type="term" value="F:p53 binding"/>
    <property type="evidence" value="ECO:0007669"/>
    <property type="project" value="TreeGrafter"/>
</dbReference>
<feature type="compositionally biased region" description="Basic residues" evidence="9">
    <location>
        <begin position="628"/>
        <end position="654"/>
    </location>
</feature>
<feature type="region of interest" description="Disordered" evidence="9">
    <location>
        <begin position="451"/>
        <end position="487"/>
    </location>
</feature>
<keyword evidence="5" id="KW-0805">Transcription regulation</keyword>
<dbReference type="InterPro" id="IPR019786">
    <property type="entry name" value="Zinc_finger_PHD-type_CS"/>
</dbReference>
<dbReference type="CTD" id="83860"/>
<keyword evidence="7" id="KW-0539">Nucleus</keyword>
<keyword evidence="4" id="KW-0862">Zinc</keyword>
<organism evidence="11">
    <name type="scientific">Photinus pyralis</name>
    <name type="common">Common eastern firefly</name>
    <name type="synonym">Lampyris pyralis</name>
    <dbReference type="NCBI Taxonomy" id="7054"/>
    <lineage>
        <taxon>Eukaryota</taxon>
        <taxon>Metazoa</taxon>
        <taxon>Ecdysozoa</taxon>
        <taxon>Arthropoda</taxon>
        <taxon>Hexapoda</taxon>
        <taxon>Insecta</taxon>
        <taxon>Pterygota</taxon>
        <taxon>Neoptera</taxon>
        <taxon>Endopterygota</taxon>
        <taxon>Coleoptera</taxon>
        <taxon>Polyphaga</taxon>
        <taxon>Elateriformia</taxon>
        <taxon>Elateroidea</taxon>
        <taxon>Lampyridae</taxon>
        <taxon>Lampyrinae</taxon>
        <taxon>Photinus</taxon>
    </lineage>
</organism>
<dbReference type="Pfam" id="PF07524">
    <property type="entry name" value="Bromo_TP"/>
    <property type="match status" value="1"/>
</dbReference>
<dbReference type="InterPro" id="IPR019787">
    <property type="entry name" value="Znf_PHD-finger"/>
</dbReference>
<feature type="region of interest" description="Disordered" evidence="9">
    <location>
        <begin position="248"/>
        <end position="302"/>
    </location>
</feature>
<dbReference type="PANTHER" id="PTHR46452">
    <property type="entry name" value="TRANSCRIPTION INITIATION FACTOR TFIID SUBUNIT 3"/>
    <property type="match status" value="1"/>
</dbReference>
<dbReference type="Pfam" id="PF00628">
    <property type="entry name" value="PHD"/>
    <property type="match status" value="1"/>
</dbReference>
<protein>
    <recommendedName>
        <fullName evidence="10">PHD-type domain-containing protein</fullName>
    </recommendedName>
</protein>
<keyword evidence="2" id="KW-0479">Metal-binding</keyword>
<comment type="subcellular location">
    <subcellularLocation>
        <location evidence="1">Nucleus</location>
    </subcellularLocation>
</comment>
<evidence type="ECO:0000256" key="3">
    <source>
        <dbReference type="ARBA" id="ARBA00022771"/>
    </source>
</evidence>
<dbReference type="InterPro" id="IPR011011">
    <property type="entry name" value="Znf_FYVE_PHD"/>
</dbReference>
<dbReference type="Gene3D" id="1.10.20.10">
    <property type="entry name" value="Histone, subunit A"/>
    <property type="match status" value="1"/>
</dbReference>
<feature type="compositionally biased region" description="Low complexity" evidence="9">
    <location>
        <begin position="598"/>
        <end position="612"/>
    </location>
</feature>
<dbReference type="GO" id="GO:0005669">
    <property type="term" value="C:transcription factor TFIID complex"/>
    <property type="evidence" value="ECO:0007669"/>
    <property type="project" value="TreeGrafter"/>
</dbReference>
<dbReference type="PROSITE" id="PS50016">
    <property type="entry name" value="ZF_PHD_2"/>
    <property type="match status" value="1"/>
</dbReference>
<dbReference type="Gene3D" id="3.30.40.10">
    <property type="entry name" value="Zinc/RING finger domain, C3HC4 (zinc finger)"/>
    <property type="match status" value="1"/>
</dbReference>
<sequence length="883" mass="99521">MTSQYTRDQLKLCVAKMCITIGWHSSMTTPIEILTDILSNYLHQLGRSTNEYANGFGMTDPNLDHLGLTFRDFHINLSELQEYVKNVDCAESGTAIPKYPIPKEDHLNFLKPGSKEVVTRQVHIHEHLPPMHPLLEAAQMPTESNSNNDTTEEIDVVENTSPVFKRPQEISQGDSFKRPRLLLEDEGRPTREISSVMMTTSGFLSPAREGKLPEARTPMPALEPIILPPALPAEQPEVPVTKKLPKTTKKIEKKKERIGKELFKPLDDPGQKVPKKLGTPSKDNSKSKTKYQVPPQMSSAPNFPIMGDLNISLIPNKMAMNPPQKINKALAAARLKTEKLNTTITPIPTKPVIAPPIPIIKPEPNVDKLFTEPDKRKINILKKISVKNEKMAKVKDDIKQESRESSPDLVIDESINEATNKVHHLSSDITIELIDSIPLVKDKTERLYFYDDSPPGTPSTPKTPEMISQSPPLNKVEKRKRKDKSKIKKIQKISSPARLDTDIIDMEMERPKTPEAHVVIKPEKPEISASTLPFPFFPSFAGPGLIPPPLGNPLFSHLSIPPLGIPSFGHPPYIPPVHPNLPMNFMQSIKHEEPPQKSPSADKPAPAPAMSATVTDDPPTPKGDKKNKEHKKEKKDKLKKKNKKDKVKNKAEKKKLKEDKKDKIKKEKREKRKEKDTLRDNDSIVPKLTLKLGSPHPDSPETRKLNIKPIVKKEEEPVEIKEVKREMSPELAKISALVTGQPKPKTTTNHVPPPTTDTYPTSSNDSFNVKKPMFKPIPKLRSKEIQKEPETTHAIDPYNTSSCYTDAVGNTVWYCPACGKQDDGSPMIGCDDCDAWYHWVCVGIQIPPDENENWYCRICLSKKEEVLQMDKKKKRKKREKKEH</sequence>
<keyword evidence="3 8" id="KW-0863">Zinc-finger</keyword>
<dbReference type="PROSITE" id="PS01359">
    <property type="entry name" value="ZF_PHD_1"/>
    <property type="match status" value="1"/>
</dbReference>
<dbReference type="PANTHER" id="PTHR46452:SF1">
    <property type="entry name" value="TRANSCRIPTION INITIATION FACTOR TFIID SUBUNIT 3"/>
    <property type="match status" value="1"/>
</dbReference>
<dbReference type="GO" id="GO:0046982">
    <property type="term" value="F:protein heterodimerization activity"/>
    <property type="evidence" value="ECO:0007669"/>
    <property type="project" value="InterPro"/>
</dbReference>
<dbReference type="CDD" id="cd15522">
    <property type="entry name" value="PHD_TAF3"/>
    <property type="match status" value="1"/>
</dbReference>
<dbReference type="SMART" id="SM00249">
    <property type="entry name" value="PHD"/>
    <property type="match status" value="1"/>
</dbReference>
<dbReference type="SMART" id="SM00576">
    <property type="entry name" value="BTP"/>
    <property type="match status" value="1"/>
</dbReference>
<feature type="region of interest" description="Disordered" evidence="9">
    <location>
        <begin position="591"/>
        <end position="709"/>
    </location>
</feature>
<evidence type="ECO:0000256" key="7">
    <source>
        <dbReference type="ARBA" id="ARBA00023242"/>
    </source>
</evidence>
<evidence type="ECO:0000256" key="4">
    <source>
        <dbReference type="ARBA" id="ARBA00022833"/>
    </source>
</evidence>
<evidence type="ECO:0000256" key="1">
    <source>
        <dbReference type="ARBA" id="ARBA00004123"/>
    </source>
</evidence>
<evidence type="ECO:0000256" key="5">
    <source>
        <dbReference type="ARBA" id="ARBA00023015"/>
    </source>
</evidence>
<dbReference type="AlphaFoldDB" id="A0A1Y1NL74"/>
<dbReference type="SUPFAM" id="SSF57903">
    <property type="entry name" value="FYVE/PHD zinc finger"/>
    <property type="match status" value="1"/>
</dbReference>
<dbReference type="GO" id="GO:0045944">
    <property type="term" value="P:positive regulation of transcription by RNA polymerase II"/>
    <property type="evidence" value="ECO:0007669"/>
    <property type="project" value="TreeGrafter"/>
</dbReference>
<dbReference type="InterPro" id="IPR006565">
    <property type="entry name" value="BTP"/>
</dbReference>
<feature type="region of interest" description="Disordered" evidence="9">
    <location>
        <begin position="741"/>
        <end position="770"/>
    </location>
</feature>
<dbReference type="GO" id="GO:0008270">
    <property type="term" value="F:zinc ion binding"/>
    <property type="evidence" value="ECO:0007669"/>
    <property type="project" value="UniProtKB-KW"/>
</dbReference>
<feature type="compositionally biased region" description="Basic and acidic residues" evidence="9">
    <location>
        <begin position="249"/>
        <end position="270"/>
    </location>
</feature>
<feature type="domain" description="PHD-type" evidence="10">
    <location>
        <begin position="812"/>
        <end position="862"/>
    </location>
</feature>
<evidence type="ECO:0000256" key="8">
    <source>
        <dbReference type="PROSITE-ProRule" id="PRU00146"/>
    </source>
</evidence>
<evidence type="ECO:0000256" key="2">
    <source>
        <dbReference type="ARBA" id="ARBA00022723"/>
    </source>
</evidence>
<feature type="compositionally biased region" description="Basic and acidic residues" evidence="9">
    <location>
        <begin position="655"/>
        <end position="682"/>
    </location>
</feature>
<dbReference type="InterPro" id="IPR001965">
    <property type="entry name" value="Znf_PHD"/>
</dbReference>
<keyword evidence="6" id="KW-0804">Transcription</keyword>
<dbReference type="RefSeq" id="XP_031336164.1">
    <property type="nucleotide sequence ID" value="XM_031480304.1"/>
</dbReference>
<evidence type="ECO:0000259" key="10">
    <source>
        <dbReference type="PROSITE" id="PS50016"/>
    </source>
</evidence>
<dbReference type="InterPro" id="IPR013083">
    <property type="entry name" value="Znf_RING/FYVE/PHD"/>
</dbReference>
<evidence type="ECO:0000256" key="9">
    <source>
        <dbReference type="SAM" id="MobiDB-lite"/>
    </source>
</evidence>
<dbReference type="InterPro" id="IPR009072">
    <property type="entry name" value="Histone-fold"/>
</dbReference>
<proteinExistence type="predicted"/>
<dbReference type="GeneID" id="116165670"/>
<dbReference type="EMBL" id="GEZM01003829">
    <property type="protein sequence ID" value="JAV96537.1"/>
    <property type="molecule type" value="Transcribed_RNA"/>
</dbReference>
<feature type="compositionally biased region" description="Basic residues" evidence="9">
    <location>
        <begin position="477"/>
        <end position="487"/>
    </location>
</feature>
<evidence type="ECO:0000256" key="6">
    <source>
        <dbReference type="ARBA" id="ARBA00023163"/>
    </source>
</evidence>
<name>A0A1Y1NL74_PHOPY</name>